<proteinExistence type="predicted"/>
<dbReference type="Proteomes" id="UP000242263">
    <property type="component" value="Unassembled WGS sequence"/>
</dbReference>
<evidence type="ECO:0000256" key="1">
    <source>
        <dbReference type="ARBA" id="ARBA00000085"/>
    </source>
</evidence>
<dbReference type="SMART" id="SM00304">
    <property type="entry name" value="HAMP"/>
    <property type="match status" value="1"/>
</dbReference>
<dbReference type="SUPFAM" id="SSF55874">
    <property type="entry name" value="ATPase domain of HSP90 chaperone/DNA topoisomerase II/histidine kinase"/>
    <property type="match status" value="1"/>
</dbReference>
<feature type="region of interest" description="Disordered" evidence="11">
    <location>
        <begin position="113"/>
        <end position="133"/>
    </location>
</feature>
<keyword evidence="10 12" id="KW-0472">Membrane</keyword>
<dbReference type="EC" id="2.7.13.3" evidence="3"/>
<feature type="region of interest" description="Disordered" evidence="11">
    <location>
        <begin position="652"/>
        <end position="681"/>
    </location>
</feature>
<dbReference type="InterPro" id="IPR005467">
    <property type="entry name" value="His_kinase_dom"/>
</dbReference>
<gene>
    <name evidence="15" type="ORF">CYJ32_03465</name>
</gene>
<dbReference type="PRINTS" id="PR00344">
    <property type="entry name" value="BCTRLSENSOR"/>
</dbReference>
<dbReference type="EMBL" id="PKGU01000002">
    <property type="protein sequence ID" value="PKZ15446.1"/>
    <property type="molecule type" value="Genomic_DNA"/>
</dbReference>
<feature type="compositionally biased region" description="Polar residues" evidence="11">
    <location>
        <begin position="671"/>
        <end position="681"/>
    </location>
</feature>
<evidence type="ECO:0000256" key="7">
    <source>
        <dbReference type="ARBA" id="ARBA00022777"/>
    </source>
</evidence>
<dbReference type="PANTHER" id="PTHR45436">
    <property type="entry name" value="SENSOR HISTIDINE KINASE YKOH"/>
    <property type="match status" value="1"/>
</dbReference>
<dbReference type="InterPro" id="IPR036890">
    <property type="entry name" value="HATPase_C_sf"/>
</dbReference>
<keyword evidence="9" id="KW-0902">Two-component regulatory system</keyword>
<dbReference type="PANTHER" id="PTHR45436:SF5">
    <property type="entry name" value="SENSOR HISTIDINE KINASE TRCS"/>
    <property type="match status" value="1"/>
</dbReference>
<dbReference type="CDD" id="cd06225">
    <property type="entry name" value="HAMP"/>
    <property type="match status" value="1"/>
</dbReference>
<feature type="transmembrane region" description="Helical" evidence="12">
    <location>
        <begin position="246"/>
        <end position="266"/>
    </location>
</feature>
<evidence type="ECO:0000256" key="6">
    <source>
        <dbReference type="ARBA" id="ARBA00022692"/>
    </source>
</evidence>
<dbReference type="InterPro" id="IPR003660">
    <property type="entry name" value="HAMP_dom"/>
</dbReference>
<comment type="catalytic activity">
    <reaction evidence="1">
        <text>ATP + protein L-histidine = ADP + protein N-phospho-L-histidine.</text>
        <dbReference type="EC" id="2.7.13.3"/>
    </reaction>
</comment>
<dbReference type="AlphaFoldDB" id="A0A2I1M5N3"/>
<evidence type="ECO:0000256" key="12">
    <source>
        <dbReference type="SAM" id="Phobius"/>
    </source>
</evidence>
<dbReference type="InterPro" id="IPR004358">
    <property type="entry name" value="Sig_transdc_His_kin-like_C"/>
</dbReference>
<dbReference type="Pfam" id="PF02518">
    <property type="entry name" value="HATPase_c"/>
    <property type="match status" value="1"/>
</dbReference>
<dbReference type="CDD" id="cd00082">
    <property type="entry name" value="HisKA"/>
    <property type="match status" value="1"/>
</dbReference>
<sequence>MGKSTDKTAPMSSKKRSFLSNIQWKLSCIPLAARLMTLVLVFLIVASSVLVLASRQLVSSALMQKTDTQLMRQATLVINNIDLLQSENASDQKSSSEQSPSLGNQLKEQFFKNSDTASQKRPSPYSTTGNQNLGPTDYFVQIRDNDNNVLSTPLIPIAHDGVESIPTLPQEGKSATFLYGEPTTVAASVHVSKNVSLTERQAIMAHSPWRVIAAQYVNRATGMEYVVYIGLSLFDVNDTIQALTVYFVWSAVGIVITAGFLALLAVRRSLRPLKKMEQTAEKIAAGDLSQRVERAPLNTEIGSLSNSLNTMLSQIERSFKKQEDITLQMKRFVSDASHELRTPLAVIHGSTELYKMQRKSPQADPVESADMVIDHIDKSSTRMSALVEDLLSLARLDEGRGIDLAQTVHMTDILSDSVEDLHALDPERTITLGRLSLDMGSIMQSVQPVQGQNDTHSDEQVTDNTLAFIPGQLPHIDAGGDPVRMRQVMTNIIGNIHRYTPSDSPVEVGATVVRASALVRDLENEASTAETLDKFLKDVKESGTASNTLEYVIIQIRDHGPGVKDEAYTKIFERFYTADPSRARDKGGTGLGMSIVQSIVKAHHGLICAMKTPGGGLTTTVVVPISQTVLFSSTNPTQERMREKNTAPAIFGRRKKSADADMATTEIKISLGSNKDTSTKK</sequence>
<dbReference type="FunFam" id="1.10.287.130:FF:000001">
    <property type="entry name" value="Two-component sensor histidine kinase"/>
    <property type="match status" value="1"/>
</dbReference>
<dbReference type="InterPro" id="IPR050428">
    <property type="entry name" value="TCS_sensor_his_kinase"/>
</dbReference>
<evidence type="ECO:0000256" key="11">
    <source>
        <dbReference type="SAM" id="MobiDB-lite"/>
    </source>
</evidence>
<evidence type="ECO:0000256" key="8">
    <source>
        <dbReference type="ARBA" id="ARBA00022989"/>
    </source>
</evidence>
<dbReference type="PROSITE" id="PS50885">
    <property type="entry name" value="HAMP"/>
    <property type="match status" value="1"/>
</dbReference>
<evidence type="ECO:0000259" key="14">
    <source>
        <dbReference type="PROSITE" id="PS50885"/>
    </source>
</evidence>
<dbReference type="SUPFAM" id="SSF158472">
    <property type="entry name" value="HAMP domain-like"/>
    <property type="match status" value="1"/>
</dbReference>
<dbReference type="InterPro" id="IPR003661">
    <property type="entry name" value="HisK_dim/P_dom"/>
</dbReference>
<dbReference type="InterPro" id="IPR003594">
    <property type="entry name" value="HATPase_dom"/>
</dbReference>
<comment type="subcellular location">
    <subcellularLocation>
        <location evidence="2">Cell membrane</location>
    </subcellularLocation>
</comment>
<comment type="caution">
    <text evidence="15">The sequence shown here is derived from an EMBL/GenBank/DDBJ whole genome shotgun (WGS) entry which is preliminary data.</text>
</comment>
<evidence type="ECO:0000256" key="9">
    <source>
        <dbReference type="ARBA" id="ARBA00023012"/>
    </source>
</evidence>
<reference evidence="15 16" key="1">
    <citation type="submission" date="2017-12" db="EMBL/GenBank/DDBJ databases">
        <title>Phylogenetic diversity of female urinary microbiome.</title>
        <authorList>
            <person name="Thomas-White K."/>
            <person name="Wolfe A.J."/>
        </authorList>
    </citation>
    <scope>NUCLEOTIDE SEQUENCE [LARGE SCALE GENOMIC DNA]</scope>
    <source>
        <strain evidence="15 16">UMB0064</strain>
    </source>
</reference>
<dbReference type="SMART" id="SM00388">
    <property type="entry name" value="HisKA"/>
    <property type="match status" value="1"/>
</dbReference>
<dbReference type="Gene3D" id="3.30.565.10">
    <property type="entry name" value="Histidine kinase-like ATPase, C-terminal domain"/>
    <property type="match status" value="1"/>
</dbReference>
<evidence type="ECO:0000313" key="15">
    <source>
        <dbReference type="EMBL" id="PKZ15446.1"/>
    </source>
</evidence>
<dbReference type="SMART" id="SM00387">
    <property type="entry name" value="HATPase_c"/>
    <property type="match status" value="1"/>
</dbReference>
<dbReference type="InterPro" id="IPR036097">
    <property type="entry name" value="HisK_dim/P_sf"/>
</dbReference>
<evidence type="ECO:0000259" key="13">
    <source>
        <dbReference type="PROSITE" id="PS50109"/>
    </source>
</evidence>
<dbReference type="GO" id="GO:0000155">
    <property type="term" value="F:phosphorelay sensor kinase activity"/>
    <property type="evidence" value="ECO:0007669"/>
    <property type="project" value="InterPro"/>
</dbReference>
<feature type="domain" description="Histidine kinase" evidence="13">
    <location>
        <begin position="335"/>
        <end position="627"/>
    </location>
</feature>
<keyword evidence="5" id="KW-0808">Transferase</keyword>
<dbReference type="SUPFAM" id="SSF47384">
    <property type="entry name" value="Homodimeric domain of signal transducing histidine kinase"/>
    <property type="match status" value="1"/>
</dbReference>
<dbReference type="GO" id="GO:0005886">
    <property type="term" value="C:plasma membrane"/>
    <property type="evidence" value="ECO:0007669"/>
    <property type="project" value="UniProtKB-SubCell"/>
</dbReference>
<evidence type="ECO:0000256" key="3">
    <source>
        <dbReference type="ARBA" id="ARBA00012438"/>
    </source>
</evidence>
<organism evidence="15 16">
    <name type="scientific">Alloscardovia omnicolens</name>
    <dbReference type="NCBI Taxonomy" id="419015"/>
    <lineage>
        <taxon>Bacteria</taxon>
        <taxon>Bacillati</taxon>
        <taxon>Actinomycetota</taxon>
        <taxon>Actinomycetes</taxon>
        <taxon>Bifidobacteriales</taxon>
        <taxon>Bifidobacteriaceae</taxon>
        <taxon>Alloscardovia</taxon>
    </lineage>
</organism>
<evidence type="ECO:0000313" key="16">
    <source>
        <dbReference type="Proteomes" id="UP000242263"/>
    </source>
</evidence>
<keyword evidence="4" id="KW-0597">Phosphoprotein</keyword>
<evidence type="ECO:0000256" key="10">
    <source>
        <dbReference type="ARBA" id="ARBA00023136"/>
    </source>
</evidence>
<name>A0A2I1M5N3_9BIFI</name>
<evidence type="ECO:0000256" key="4">
    <source>
        <dbReference type="ARBA" id="ARBA00022553"/>
    </source>
</evidence>
<protein>
    <recommendedName>
        <fullName evidence="3">histidine kinase</fullName>
        <ecNumber evidence="3">2.7.13.3</ecNumber>
    </recommendedName>
</protein>
<feature type="domain" description="HAMP" evidence="14">
    <location>
        <begin position="267"/>
        <end position="320"/>
    </location>
</feature>
<dbReference type="Gene3D" id="6.10.340.10">
    <property type="match status" value="1"/>
</dbReference>
<dbReference type="Gene3D" id="1.10.287.130">
    <property type="match status" value="1"/>
</dbReference>
<keyword evidence="8 12" id="KW-1133">Transmembrane helix</keyword>
<dbReference type="CDD" id="cd00075">
    <property type="entry name" value="HATPase"/>
    <property type="match status" value="1"/>
</dbReference>
<dbReference type="Pfam" id="PF00672">
    <property type="entry name" value="HAMP"/>
    <property type="match status" value="1"/>
</dbReference>
<keyword evidence="7 15" id="KW-0418">Kinase</keyword>
<evidence type="ECO:0000256" key="5">
    <source>
        <dbReference type="ARBA" id="ARBA00022679"/>
    </source>
</evidence>
<accession>A0A2I1M5N3</accession>
<keyword evidence="6 12" id="KW-0812">Transmembrane</keyword>
<evidence type="ECO:0000256" key="2">
    <source>
        <dbReference type="ARBA" id="ARBA00004236"/>
    </source>
</evidence>
<dbReference type="RefSeq" id="WP_101541332.1">
    <property type="nucleotide sequence ID" value="NZ_CAUPEW010000001.1"/>
</dbReference>
<dbReference type="PROSITE" id="PS50109">
    <property type="entry name" value="HIS_KIN"/>
    <property type="match status" value="1"/>
</dbReference>
<dbReference type="Pfam" id="PF00512">
    <property type="entry name" value="HisKA"/>
    <property type="match status" value="1"/>
</dbReference>